<feature type="region of interest" description="Disordered" evidence="2">
    <location>
        <begin position="151"/>
        <end position="217"/>
    </location>
</feature>
<evidence type="ECO:0000256" key="2">
    <source>
        <dbReference type="SAM" id="MobiDB-lite"/>
    </source>
</evidence>
<dbReference type="EMBL" id="JAERUA010000010">
    <property type="protein sequence ID" value="KAI1894232.1"/>
    <property type="molecule type" value="Genomic_DNA"/>
</dbReference>
<evidence type="ECO:0000256" key="1">
    <source>
        <dbReference type="SAM" id="Coils"/>
    </source>
</evidence>
<evidence type="ECO:0000313" key="3">
    <source>
        <dbReference type="EMBL" id="KAI1894232.1"/>
    </source>
</evidence>
<dbReference type="OrthoDB" id="2238957at2759"/>
<feature type="coiled-coil region" evidence="1">
    <location>
        <begin position="1"/>
        <end position="104"/>
    </location>
</feature>
<proteinExistence type="predicted"/>
<evidence type="ECO:0000313" key="4">
    <source>
        <dbReference type="Proteomes" id="UP000829720"/>
    </source>
</evidence>
<keyword evidence="4" id="KW-1185">Reference proteome</keyword>
<name>A0A8T3DDK9_9TELE</name>
<keyword evidence="1" id="KW-0175">Coiled coil</keyword>
<feature type="compositionally biased region" description="Basic and acidic residues" evidence="2">
    <location>
        <begin position="152"/>
        <end position="162"/>
    </location>
</feature>
<feature type="compositionally biased region" description="Polar residues" evidence="2">
    <location>
        <begin position="206"/>
        <end position="216"/>
    </location>
</feature>
<comment type="caution">
    <text evidence="3">The sequence shown here is derived from an EMBL/GenBank/DDBJ whole genome shotgun (WGS) entry which is preliminary data.</text>
</comment>
<sequence>MVPLEKQNKEYEAVRAELEEKNNSLKKYQQISEDLDRLKEENTELITLKKNLENQLKKSEESSLKQDHEITQLRTERQRLEKDLKKTQKNLETLELKNLKELKNGSTQTDFPAEPKIDKAKVKLLLEELWTCIEPQPSQTVNPLHLTGTRCESSEYHSDSSKTHLPAPRAKVATKATNSGSPRKRGRRSGELQKSDAYAEEEKQSAEPSGATQCGNRPNIDEILDCFKPMPPLLSPLCSTSSPETLFGGISDSSEDETNEMDLAKTQHNTNLKTSSEEDIDLRPKSIAIQHLDSSTNEPADVSVLASAHRDSLEVSAPCVPQMEVCKSAVNGETNTPLL</sequence>
<organism evidence="3 4">
    <name type="scientific">Albula goreensis</name>
    <dbReference type="NCBI Taxonomy" id="1534307"/>
    <lineage>
        <taxon>Eukaryota</taxon>
        <taxon>Metazoa</taxon>
        <taxon>Chordata</taxon>
        <taxon>Craniata</taxon>
        <taxon>Vertebrata</taxon>
        <taxon>Euteleostomi</taxon>
        <taxon>Actinopterygii</taxon>
        <taxon>Neopterygii</taxon>
        <taxon>Teleostei</taxon>
        <taxon>Albuliformes</taxon>
        <taxon>Albulidae</taxon>
        <taxon>Albula</taxon>
    </lineage>
</organism>
<reference evidence="3" key="1">
    <citation type="submission" date="2021-01" db="EMBL/GenBank/DDBJ databases">
        <authorList>
            <person name="Zahm M."/>
            <person name="Roques C."/>
            <person name="Cabau C."/>
            <person name="Klopp C."/>
            <person name="Donnadieu C."/>
            <person name="Jouanno E."/>
            <person name="Lampietro C."/>
            <person name="Louis A."/>
            <person name="Herpin A."/>
            <person name="Echchiki A."/>
            <person name="Berthelot C."/>
            <person name="Parey E."/>
            <person name="Roest-Crollius H."/>
            <person name="Braasch I."/>
            <person name="Postlethwait J."/>
            <person name="Bobe J."/>
            <person name="Montfort J."/>
            <person name="Bouchez O."/>
            <person name="Begum T."/>
            <person name="Mejri S."/>
            <person name="Adams A."/>
            <person name="Chen W.-J."/>
            <person name="Guiguen Y."/>
        </authorList>
    </citation>
    <scope>NUCLEOTIDE SEQUENCE</scope>
    <source>
        <tissue evidence="3">Blood</tissue>
    </source>
</reference>
<protein>
    <submittedName>
        <fullName evidence="3">Uncharacterized protein</fullName>
    </submittedName>
</protein>
<dbReference type="PANTHER" id="PTHR11852">
    <property type="entry name" value="PLATELET-ACTIVATING FACTOR ACETYLHYDROLASE"/>
    <property type="match status" value="1"/>
</dbReference>
<dbReference type="PANTHER" id="PTHR11852:SF4">
    <property type="entry name" value="LITTLE ELONGATION COMPLEX SUBUNIT 1"/>
    <property type="match status" value="1"/>
</dbReference>
<accession>A0A8T3DDK9</accession>
<dbReference type="AlphaFoldDB" id="A0A8T3DDK9"/>
<gene>
    <name evidence="3" type="ORF">AGOR_G00113700</name>
</gene>
<dbReference type="Proteomes" id="UP000829720">
    <property type="component" value="Unassembled WGS sequence"/>
</dbReference>